<protein>
    <recommendedName>
        <fullName evidence="1">BTB domain-containing protein</fullName>
    </recommendedName>
</protein>
<evidence type="ECO:0000313" key="3">
    <source>
        <dbReference type="Proteomes" id="UP000027265"/>
    </source>
</evidence>
<keyword evidence="3" id="KW-1185">Reference proteome</keyword>
<feature type="domain" description="BTB" evidence="1">
    <location>
        <begin position="20"/>
        <end position="51"/>
    </location>
</feature>
<dbReference type="InParanoid" id="A0A067Q1L2"/>
<dbReference type="OrthoDB" id="3164835at2759"/>
<dbReference type="EMBL" id="KL197722">
    <property type="protein sequence ID" value="KDQ56471.1"/>
    <property type="molecule type" value="Genomic_DNA"/>
</dbReference>
<dbReference type="Pfam" id="PF00651">
    <property type="entry name" value="BTB"/>
    <property type="match status" value="1"/>
</dbReference>
<dbReference type="HOGENOM" id="CLU_052397_0_1_1"/>
<dbReference type="Proteomes" id="UP000027265">
    <property type="component" value="Unassembled WGS sequence"/>
</dbReference>
<dbReference type="AlphaFoldDB" id="A0A067Q1L2"/>
<organism evidence="2 3">
    <name type="scientific">Jaapia argillacea MUCL 33604</name>
    <dbReference type="NCBI Taxonomy" id="933084"/>
    <lineage>
        <taxon>Eukaryota</taxon>
        <taxon>Fungi</taxon>
        <taxon>Dikarya</taxon>
        <taxon>Basidiomycota</taxon>
        <taxon>Agaricomycotina</taxon>
        <taxon>Agaricomycetes</taxon>
        <taxon>Agaricomycetidae</taxon>
        <taxon>Jaapiales</taxon>
        <taxon>Jaapiaceae</taxon>
        <taxon>Jaapia</taxon>
    </lineage>
</organism>
<accession>A0A067Q1L2</accession>
<dbReference type="SMART" id="SM00225">
    <property type="entry name" value="BTB"/>
    <property type="match status" value="1"/>
</dbReference>
<dbReference type="InterPro" id="IPR000210">
    <property type="entry name" value="BTB/POZ_dom"/>
</dbReference>
<reference evidence="3" key="1">
    <citation type="journal article" date="2014" name="Proc. Natl. Acad. Sci. U.S.A.">
        <title>Extensive sampling of basidiomycete genomes demonstrates inadequacy of the white-rot/brown-rot paradigm for wood decay fungi.</title>
        <authorList>
            <person name="Riley R."/>
            <person name="Salamov A.A."/>
            <person name="Brown D.W."/>
            <person name="Nagy L.G."/>
            <person name="Floudas D."/>
            <person name="Held B.W."/>
            <person name="Levasseur A."/>
            <person name="Lombard V."/>
            <person name="Morin E."/>
            <person name="Otillar R."/>
            <person name="Lindquist E.A."/>
            <person name="Sun H."/>
            <person name="LaButti K.M."/>
            <person name="Schmutz J."/>
            <person name="Jabbour D."/>
            <person name="Luo H."/>
            <person name="Baker S.E."/>
            <person name="Pisabarro A.G."/>
            <person name="Walton J.D."/>
            <person name="Blanchette R.A."/>
            <person name="Henrissat B."/>
            <person name="Martin F."/>
            <person name="Cullen D."/>
            <person name="Hibbett D.S."/>
            <person name="Grigoriev I.V."/>
        </authorList>
    </citation>
    <scope>NUCLEOTIDE SEQUENCE [LARGE SCALE GENOMIC DNA]</scope>
    <source>
        <strain evidence="3">MUCL 33604</strain>
    </source>
</reference>
<evidence type="ECO:0000313" key="2">
    <source>
        <dbReference type="EMBL" id="KDQ56471.1"/>
    </source>
</evidence>
<dbReference type="InterPro" id="IPR011333">
    <property type="entry name" value="SKP1/BTB/POZ_sf"/>
</dbReference>
<dbReference type="SUPFAM" id="SSF54695">
    <property type="entry name" value="POZ domain"/>
    <property type="match status" value="1"/>
</dbReference>
<dbReference type="PROSITE" id="PS50097">
    <property type="entry name" value="BTB"/>
    <property type="match status" value="1"/>
</dbReference>
<evidence type="ECO:0000259" key="1">
    <source>
        <dbReference type="PROSITE" id="PS50097"/>
    </source>
</evidence>
<dbReference type="Gene3D" id="3.30.710.10">
    <property type="entry name" value="Potassium Channel Kv1.1, Chain A"/>
    <property type="match status" value="1"/>
</dbReference>
<proteinExistence type="predicted"/>
<gene>
    <name evidence="2" type="ORF">JAAARDRAFT_208147</name>
</gene>
<sequence>MSEPSPTETDYCDVFNHPDADIILRSSDNVHFKTFKTILSLSSPIFKDMLSIPQPPTSRAFSRNSDPLQSYKDGLPVVPLSGNCSAVKALLSFCHPCENPTLGSLEELKAILELARMFEITFIPNSVEPQLVKFAEEEPLRVYAIACIYEMRNVAVQAVRFSLRKPVDEIFPGRYAPLAIEYELISAQSIFRLQRYRVDCVAVIMGMPSNDFRNLLCGWTHHCLSCAKRSNSGKSRLAPYWSTFNDRALEALRERPCGDTVLSLRLLAPSLKMICEDCPDKTAENMAEYVERLSKHVDMIIAKVEITLPF</sequence>
<name>A0A067Q1L2_9AGAM</name>